<evidence type="ECO:0000313" key="1">
    <source>
        <dbReference type="EMBL" id="JAH49203.1"/>
    </source>
</evidence>
<reference evidence="1" key="2">
    <citation type="journal article" date="2015" name="Fish Shellfish Immunol.">
        <title>Early steps in the European eel (Anguilla anguilla)-Vibrio vulnificus interaction in the gills: Role of the RtxA13 toxin.</title>
        <authorList>
            <person name="Callol A."/>
            <person name="Pajuelo D."/>
            <person name="Ebbesson L."/>
            <person name="Teles M."/>
            <person name="MacKenzie S."/>
            <person name="Amaro C."/>
        </authorList>
    </citation>
    <scope>NUCLEOTIDE SEQUENCE</scope>
</reference>
<accession>A0A0E9T8W6</accession>
<dbReference type="EMBL" id="GBXM01059374">
    <property type="protein sequence ID" value="JAH49203.1"/>
    <property type="molecule type" value="Transcribed_RNA"/>
</dbReference>
<name>A0A0E9T8W6_ANGAN</name>
<organism evidence="1">
    <name type="scientific">Anguilla anguilla</name>
    <name type="common">European freshwater eel</name>
    <name type="synonym">Muraena anguilla</name>
    <dbReference type="NCBI Taxonomy" id="7936"/>
    <lineage>
        <taxon>Eukaryota</taxon>
        <taxon>Metazoa</taxon>
        <taxon>Chordata</taxon>
        <taxon>Craniata</taxon>
        <taxon>Vertebrata</taxon>
        <taxon>Euteleostomi</taxon>
        <taxon>Actinopterygii</taxon>
        <taxon>Neopterygii</taxon>
        <taxon>Teleostei</taxon>
        <taxon>Anguilliformes</taxon>
        <taxon>Anguillidae</taxon>
        <taxon>Anguilla</taxon>
    </lineage>
</organism>
<protein>
    <submittedName>
        <fullName evidence="1">Uncharacterized protein</fullName>
    </submittedName>
</protein>
<sequence>MLKNTLKNRLKFYSKESFSTPVVFDCV</sequence>
<dbReference type="AlphaFoldDB" id="A0A0E9T8W6"/>
<reference evidence="1" key="1">
    <citation type="submission" date="2014-11" db="EMBL/GenBank/DDBJ databases">
        <authorList>
            <person name="Amaro Gonzalez C."/>
        </authorList>
    </citation>
    <scope>NUCLEOTIDE SEQUENCE</scope>
</reference>
<proteinExistence type="predicted"/>